<organism evidence="2">
    <name type="scientific">Aspergillus flavus</name>
    <dbReference type="NCBI Taxonomy" id="5059"/>
    <lineage>
        <taxon>Eukaryota</taxon>
        <taxon>Fungi</taxon>
        <taxon>Dikarya</taxon>
        <taxon>Ascomycota</taxon>
        <taxon>Pezizomycotina</taxon>
        <taxon>Eurotiomycetes</taxon>
        <taxon>Eurotiomycetidae</taxon>
        <taxon>Eurotiales</taxon>
        <taxon>Aspergillaceae</taxon>
        <taxon>Aspergillus</taxon>
        <taxon>Aspergillus subgen. Circumdati</taxon>
    </lineage>
</organism>
<name>A0A5N6HCL0_ASPFL</name>
<evidence type="ECO:0000256" key="1">
    <source>
        <dbReference type="SAM" id="MobiDB-lite"/>
    </source>
</evidence>
<reference evidence="2" key="1">
    <citation type="submission" date="2019-04" db="EMBL/GenBank/DDBJ databases">
        <title>Friends and foes A comparative genomics study of 23 Aspergillus species from section Flavi.</title>
        <authorList>
            <consortium name="DOE Joint Genome Institute"/>
            <person name="Kjaerbolling I."/>
            <person name="Vesth T."/>
            <person name="Frisvad J.C."/>
            <person name="Nybo J.L."/>
            <person name="Theobald S."/>
            <person name="Kildgaard S."/>
            <person name="Isbrandt T."/>
            <person name="Kuo A."/>
            <person name="Sato A."/>
            <person name="Lyhne E.K."/>
            <person name="Kogle M.E."/>
            <person name="Wiebenga A."/>
            <person name="Kun R.S."/>
            <person name="Lubbers R.J."/>
            <person name="Makela M.R."/>
            <person name="Barry K."/>
            <person name="Chovatia M."/>
            <person name="Clum A."/>
            <person name="Daum C."/>
            <person name="Haridas S."/>
            <person name="He G."/>
            <person name="LaButti K."/>
            <person name="Lipzen A."/>
            <person name="Mondo S."/>
            <person name="Riley R."/>
            <person name="Salamov A."/>
            <person name="Simmons B.A."/>
            <person name="Magnuson J.K."/>
            <person name="Henrissat B."/>
            <person name="Mortensen U.H."/>
            <person name="Larsen T.O."/>
            <person name="Devries R.P."/>
            <person name="Grigoriev I.V."/>
            <person name="Machida M."/>
            <person name="Baker S.E."/>
            <person name="Andersen M.R."/>
        </authorList>
    </citation>
    <scope>NUCLEOTIDE SEQUENCE [LARGE SCALE GENOMIC DNA]</scope>
    <source>
        <strain evidence="2">CBS 121.62</strain>
    </source>
</reference>
<dbReference type="EMBL" id="ML734557">
    <property type="protein sequence ID" value="KAB8251978.1"/>
    <property type="molecule type" value="Genomic_DNA"/>
</dbReference>
<feature type="region of interest" description="Disordered" evidence="1">
    <location>
        <begin position="1"/>
        <end position="62"/>
    </location>
</feature>
<protein>
    <submittedName>
        <fullName evidence="2">Uncharacterized protein</fullName>
    </submittedName>
</protein>
<gene>
    <name evidence="2" type="ORF">BDV35DRAFT_337768</name>
</gene>
<evidence type="ECO:0000313" key="2">
    <source>
        <dbReference type="EMBL" id="KAB8251978.1"/>
    </source>
</evidence>
<proteinExistence type="predicted"/>
<dbReference type="Proteomes" id="UP000325434">
    <property type="component" value="Unassembled WGS sequence"/>
</dbReference>
<accession>A0A5N6HCL0</accession>
<dbReference type="AlphaFoldDB" id="A0A5N6HCL0"/>
<feature type="compositionally biased region" description="Polar residues" evidence="1">
    <location>
        <begin position="11"/>
        <end position="38"/>
    </location>
</feature>
<feature type="compositionally biased region" description="Low complexity" evidence="1">
    <location>
        <begin position="47"/>
        <end position="56"/>
    </location>
</feature>
<sequence length="62" mass="7033">MKPRNYISDKPNYNPTTTETPQPLNSKSPPQTQTNLPTPRNPPTDHTQTQQITTQTMRCPTP</sequence>